<sequence length="84" mass="10508">MDFEEEQPKKSKYRPRMFCSDCNKELCYEIGLKHRNDKQHYVTKVLPEDYENNKYFNRKFAFNNKQYIKKYLEKKGLTYDYEKK</sequence>
<gene>
    <name evidence="1" type="ORF">LCGC14_0453770</name>
</gene>
<dbReference type="EMBL" id="LAZR01000456">
    <property type="protein sequence ID" value="KKN68152.1"/>
    <property type="molecule type" value="Genomic_DNA"/>
</dbReference>
<proteinExistence type="predicted"/>
<organism evidence="1">
    <name type="scientific">marine sediment metagenome</name>
    <dbReference type="NCBI Taxonomy" id="412755"/>
    <lineage>
        <taxon>unclassified sequences</taxon>
        <taxon>metagenomes</taxon>
        <taxon>ecological metagenomes</taxon>
    </lineage>
</organism>
<name>A0A0F9T010_9ZZZZ</name>
<reference evidence="1" key="1">
    <citation type="journal article" date="2015" name="Nature">
        <title>Complex archaea that bridge the gap between prokaryotes and eukaryotes.</title>
        <authorList>
            <person name="Spang A."/>
            <person name="Saw J.H."/>
            <person name="Jorgensen S.L."/>
            <person name="Zaremba-Niedzwiedzka K."/>
            <person name="Martijn J."/>
            <person name="Lind A.E."/>
            <person name="van Eijk R."/>
            <person name="Schleper C."/>
            <person name="Guy L."/>
            <person name="Ettema T.J."/>
        </authorList>
    </citation>
    <scope>NUCLEOTIDE SEQUENCE</scope>
</reference>
<comment type="caution">
    <text evidence="1">The sequence shown here is derived from an EMBL/GenBank/DDBJ whole genome shotgun (WGS) entry which is preliminary data.</text>
</comment>
<dbReference type="AlphaFoldDB" id="A0A0F9T010"/>
<protein>
    <submittedName>
        <fullName evidence="1">Uncharacterized protein</fullName>
    </submittedName>
</protein>
<evidence type="ECO:0000313" key="1">
    <source>
        <dbReference type="EMBL" id="KKN68152.1"/>
    </source>
</evidence>
<accession>A0A0F9T010</accession>